<accession>A0A8H7RL69</accession>
<sequence>MTKTQEYNHAIGQLLMCGFHGVKPTKGILHLIKNHNLGAIILFSRNIESPQSTQQLIHDLQTAAKDAGHERPLFIAVDQENGVVRRLGTSGTYLPGSMALGALDSTSAAYEVATATSKELLTLGINWNLAPVMDVNNNPLNPVIGVRSFGQDPTSVGRLGIAQVKGYQKHGVITSIKHFPGHGDTATDSHLSIPIIDKDMNDLEKTELIPFRNSMEVQGDGYPTSVMMAHISLPKLIKDANRPASISSEIVTDLLRKKLNYKGVIITDCVEMDAIRDSVGCARGVIMALQAGNDMSMISHTFEFQQETFDLLAKEIDNFDQEELDASLRRVAMLKDRYLSWEEALDKKDLSMIGCKDHIELSDRLYDKVPTIVRDRQAILPIRPKPNEKILFLAAHVPLTLAIDSESEPFNSMYDSLRLRHGNTEYVIYKEDSQDLSACISQADYVIMGTANGNLHPFQSKLVNIAQSIAKKLIVVAVINPYDLMSFPGVDTYVVTFEYTPPAHESFVRILFGETNKSMNKMPVTIPNSPSQLDECIYTIQDFTFDQISDVYQLWNAIFSNTWPLSLEKFSLILKRMQHGRHFCVWDEEKVIGFAATQTISLDNSGQLALLMVDSAYQNKGIGTKLNDHCLDLFIRNGSNIMLGATYPRFFCGIPNEETQGFFKRRGYSIGDTDIWDLMGNLEGYQIPEALQLRMKNEKIWFGTIKEEDADELFKFQEKYFGFWLSTYKHHAELGDYHDLLVAREENEGGKIIASLIMYTTSGSHANRSDLIWNHTSLFDQDSGGMACVGVATEARGRGIGIGIVAYANKLLSERGVKKSYVDWVELIDFYSRTGYQRWRKYRLAAMK</sequence>
<keyword evidence="2" id="KW-0378">Hydrolase</keyword>
<dbReference type="OrthoDB" id="416222at2759"/>
<dbReference type="InterPro" id="IPR001764">
    <property type="entry name" value="Glyco_hydro_3_N"/>
</dbReference>
<dbReference type="InterPro" id="IPR036881">
    <property type="entry name" value="Glyco_hydro_3_C_sf"/>
</dbReference>
<comment type="similarity">
    <text evidence="1">Belongs to the glycosyl hydrolase 3 family.</text>
</comment>
<dbReference type="InterPro" id="IPR000182">
    <property type="entry name" value="GNAT_dom"/>
</dbReference>
<dbReference type="PANTHER" id="PTHR30480:SF16">
    <property type="entry name" value="GLYCOSIDE HYDROLASE FAMILY 3 DOMAIN PROTEIN"/>
    <property type="match status" value="1"/>
</dbReference>
<dbReference type="SUPFAM" id="SSF55729">
    <property type="entry name" value="Acyl-CoA N-acyltransferases (Nat)"/>
    <property type="match status" value="2"/>
</dbReference>
<evidence type="ECO:0000256" key="1">
    <source>
        <dbReference type="ARBA" id="ARBA00005336"/>
    </source>
</evidence>
<feature type="domain" description="N-acetyltransferase" evidence="4">
    <location>
        <begin position="538"/>
        <end position="698"/>
    </location>
</feature>
<dbReference type="InterPro" id="IPR036962">
    <property type="entry name" value="Glyco_hydro_3_N_sf"/>
</dbReference>
<dbReference type="Gene3D" id="3.40.630.30">
    <property type="match status" value="2"/>
</dbReference>
<evidence type="ECO:0000259" key="4">
    <source>
        <dbReference type="PROSITE" id="PS51186"/>
    </source>
</evidence>
<dbReference type="CDD" id="cd04301">
    <property type="entry name" value="NAT_SF"/>
    <property type="match status" value="1"/>
</dbReference>
<evidence type="ECO:0000313" key="5">
    <source>
        <dbReference type="EMBL" id="KAG2212247.1"/>
    </source>
</evidence>
<reference evidence="5" key="1">
    <citation type="submission" date="2020-12" db="EMBL/GenBank/DDBJ databases">
        <title>Metabolic potential, ecology and presence of endohyphal bacteria is reflected in genomic diversity of Mucoromycotina.</title>
        <authorList>
            <person name="Muszewska A."/>
            <person name="Okrasinska A."/>
            <person name="Steczkiewicz K."/>
            <person name="Drgas O."/>
            <person name="Orlowska M."/>
            <person name="Perlinska-Lenart U."/>
            <person name="Aleksandrzak-Piekarczyk T."/>
            <person name="Szatraj K."/>
            <person name="Zielenkiewicz U."/>
            <person name="Pilsyk S."/>
            <person name="Malc E."/>
            <person name="Mieczkowski P."/>
            <person name="Kruszewska J.S."/>
            <person name="Biernat P."/>
            <person name="Pawlowska J."/>
        </authorList>
    </citation>
    <scope>NUCLEOTIDE SEQUENCE</scope>
    <source>
        <strain evidence="5">WA0000017839</strain>
    </source>
</reference>
<dbReference type="SUPFAM" id="SSF51445">
    <property type="entry name" value="(Trans)glycosidases"/>
    <property type="match status" value="1"/>
</dbReference>
<dbReference type="Gene3D" id="3.40.50.1700">
    <property type="entry name" value="Glycoside hydrolase family 3 C-terminal domain"/>
    <property type="match status" value="1"/>
</dbReference>
<dbReference type="SUPFAM" id="SSF52279">
    <property type="entry name" value="Beta-D-glucan exohydrolase, C-terminal domain"/>
    <property type="match status" value="1"/>
</dbReference>
<dbReference type="PANTHER" id="PTHR30480">
    <property type="entry name" value="BETA-HEXOSAMINIDASE-RELATED"/>
    <property type="match status" value="1"/>
</dbReference>
<dbReference type="InterPro" id="IPR050226">
    <property type="entry name" value="NagZ_Beta-hexosaminidase"/>
</dbReference>
<dbReference type="PROSITE" id="PS51186">
    <property type="entry name" value="GNAT"/>
    <property type="match status" value="2"/>
</dbReference>
<dbReference type="Proteomes" id="UP000603453">
    <property type="component" value="Unassembled WGS sequence"/>
</dbReference>
<name>A0A8H7RL69_9FUNG</name>
<dbReference type="InterPro" id="IPR016181">
    <property type="entry name" value="Acyl_CoA_acyltransferase"/>
</dbReference>
<dbReference type="AlphaFoldDB" id="A0A8H7RL69"/>
<evidence type="ECO:0000256" key="3">
    <source>
        <dbReference type="ARBA" id="ARBA00023295"/>
    </source>
</evidence>
<dbReference type="GO" id="GO:0005975">
    <property type="term" value="P:carbohydrate metabolic process"/>
    <property type="evidence" value="ECO:0007669"/>
    <property type="project" value="InterPro"/>
</dbReference>
<dbReference type="Pfam" id="PF00933">
    <property type="entry name" value="Glyco_hydro_3"/>
    <property type="match status" value="1"/>
</dbReference>
<evidence type="ECO:0000256" key="2">
    <source>
        <dbReference type="ARBA" id="ARBA00022801"/>
    </source>
</evidence>
<dbReference type="InterPro" id="IPR017853">
    <property type="entry name" value="GH"/>
</dbReference>
<proteinExistence type="inferred from homology"/>
<evidence type="ECO:0000313" key="6">
    <source>
        <dbReference type="Proteomes" id="UP000603453"/>
    </source>
</evidence>
<dbReference type="GO" id="GO:0009254">
    <property type="term" value="P:peptidoglycan turnover"/>
    <property type="evidence" value="ECO:0007669"/>
    <property type="project" value="TreeGrafter"/>
</dbReference>
<dbReference type="Pfam" id="PF00583">
    <property type="entry name" value="Acetyltransf_1"/>
    <property type="match status" value="1"/>
</dbReference>
<comment type="caution">
    <text evidence="5">The sequence shown here is derived from an EMBL/GenBank/DDBJ whole genome shotgun (WGS) entry which is preliminary data.</text>
</comment>
<protein>
    <recommendedName>
        <fullName evidence="4">N-acetyltransferase domain-containing protein</fullName>
    </recommendedName>
</protein>
<organism evidence="5 6">
    <name type="scientific">Mucor saturninus</name>
    <dbReference type="NCBI Taxonomy" id="64648"/>
    <lineage>
        <taxon>Eukaryota</taxon>
        <taxon>Fungi</taxon>
        <taxon>Fungi incertae sedis</taxon>
        <taxon>Mucoromycota</taxon>
        <taxon>Mucoromycotina</taxon>
        <taxon>Mucoromycetes</taxon>
        <taxon>Mucorales</taxon>
        <taxon>Mucorineae</taxon>
        <taxon>Mucoraceae</taxon>
        <taxon>Mucor</taxon>
    </lineage>
</organism>
<keyword evidence="3" id="KW-0326">Glycosidase</keyword>
<dbReference type="GO" id="GO:0004553">
    <property type="term" value="F:hydrolase activity, hydrolyzing O-glycosyl compounds"/>
    <property type="evidence" value="ECO:0007669"/>
    <property type="project" value="InterPro"/>
</dbReference>
<gene>
    <name evidence="5" type="ORF">INT47_001606</name>
</gene>
<dbReference type="Gene3D" id="3.20.20.300">
    <property type="entry name" value="Glycoside hydrolase, family 3, N-terminal domain"/>
    <property type="match status" value="1"/>
</dbReference>
<dbReference type="EMBL" id="JAEPRD010000006">
    <property type="protein sequence ID" value="KAG2212247.1"/>
    <property type="molecule type" value="Genomic_DNA"/>
</dbReference>
<feature type="domain" description="N-acetyltransferase" evidence="4">
    <location>
        <begin position="700"/>
        <end position="848"/>
    </location>
</feature>
<keyword evidence="6" id="KW-1185">Reference proteome</keyword>
<dbReference type="GO" id="GO:0016747">
    <property type="term" value="F:acyltransferase activity, transferring groups other than amino-acyl groups"/>
    <property type="evidence" value="ECO:0007669"/>
    <property type="project" value="InterPro"/>
</dbReference>